<dbReference type="AlphaFoldDB" id="A0A7K1J3N7"/>
<name>A0A7K1J3N7_9BIFI</name>
<protein>
    <submittedName>
        <fullName evidence="1">Uncharacterized protein</fullName>
    </submittedName>
</protein>
<keyword evidence="2" id="KW-1185">Reference proteome</keyword>
<comment type="caution">
    <text evidence="1">The sequence shown here is derived from an EMBL/GenBank/DDBJ whole genome shotgun (WGS) entry which is preliminary data.</text>
</comment>
<accession>A0A7K1J3N7</accession>
<evidence type="ECO:0000313" key="2">
    <source>
        <dbReference type="Proteomes" id="UP000487882"/>
    </source>
</evidence>
<dbReference type="Proteomes" id="UP000487882">
    <property type="component" value="Unassembled WGS sequence"/>
</dbReference>
<organism evidence="1 2">
    <name type="scientific">Bifidobacterium canis</name>
    <dbReference type="NCBI Taxonomy" id="2610880"/>
    <lineage>
        <taxon>Bacteria</taxon>
        <taxon>Bacillati</taxon>
        <taxon>Actinomycetota</taxon>
        <taxon>Actinomycetes</taxon>
        <taxon>Bifidobacteriales</taxon>
        <taxon>Bifidobacteriaceae</taxon>
        <taxon>Bifidobacterium</taxon>
    </lineage>
</organism>
<proteinExistence type="predicted"/>
<gene>
    <name evidence="1" type="ORF">GSD1FS_0498</name>
</gene>
<dbReference type="EMBL" id="WNLP01000001">
    <property type="protein sequence ID" value="MUH59182.1"/>
    <property type="molecule type" value="Genomic_DNA"/>
</dbReference>
<sequence>MNPAMQCASMPTMPGPGTHGWGAYANTTTMQERLTIMGNANDMPEWMRDRLAKQARRSITWTDRVRRVKEGESYLLLTCDDNGAYGEHIVTATKAPDRENLFELRERTTATSNRFIMYATGGGTLSPTAALDERPIAVLCTRHAYHQLNAVWGNTITTRTYTAIDYDTPATGLVTVTTLFGTTITYPRERILGIV</sequence>
<evidence type="ECO:0000313" key="1">
    <source>
        <dbReference type="EMBL" id="MUH59182.1"/>
    </source>
</evidence>
<reference evidence="1 2" key="1">
    <citation type="submission" date="2019-09" db="EMBL/GenBank/DDBJ databases">
        <title>Bifidobacterium canis sp. nov., isolated from the digestive tract of German Shepherd dog puppy.</title>
        <authorList>
            <person name="Bunesova V."/>
        </authorList>
    </citation>
    <scope>NUCLEOTIDE SEQUENCE [LARGE SCALE GENOMIC DNA]</scope>
    <source>
        <strain evidence="1 2">GSD1FS</strain>
    </source>
</reference>